<dbReference type="InterPro" id="IPR003034">
    <property type="entry name" value="SAP_dom"/>
</dbReference>
<evidence type="ECO:0000313" key="3">
    <source>
        <dbReference type="EMBL" id="KYM94051.1"/>
    </source>
</evidence>
<evidence type="ECO:0000256" key="1">
    <source>
        <dbReference type="SAM" id="MobiDB-lite"/>
    </source>
</evidence>
<organism evidence="3 4">
    <name type="scientific">Cyphomyrmex costatus</name>
    <dbReference type="NCBI Taxonomy" id="456900"/>
    <lineage>
        <taxon>Eukaryota</taxon>
        <taxon>Metazoa</taxon>
        <taxon>Ecdysozoa</taxon>
        <taxon>Arthropoda</taxon>
        <taxon>Hexapoda</taxon>
        <taxon>Insecta</taxon>
        <taxon>Pterygota</taxon>
        <taxon>Neoptera</taxon>
        <taxon>Endopterygota</taxon>
        <taxon>Hymenoptera</taxon>
        <taxon>Apocrita</taxon>
        <taxon>Aculeata</taxon>
        <taxon>Formicoidea</taxon>
        <taxon>Formicidae</taxon>
        <taxon>Myrmicinae</taxon>
        <taxon>Cyphomyrmex</taxon>
    </lineage>
</organism>
<dbReference type="Pfam" id="PF02037">
    <property type="entry name" value="SAP"/>
    <property type="match status" value="1"/>
</dbReference>
<dbReference type="SUPFAM" id="SSF68906">
    <property type="entry name" value="SAP domain"/>
    <property type="match status" value="1"/>
</dbReference>
<feature type="domain" description="SAP" evidence="2">
    <location>
        <begin position="3"/>
        <end position="37"/>
    </location>
</feature>
<dbReference type="PROSITE" id="PS50800">
    <property type="entry name" value="SAP"/>
    <property type="match status" value="1"/>
</dbReference>
<evidence type="ECO:0000259" key="2">
    <source>
        <dbReference type="PROSITE" id="PS50800"/>
    </source>
</evidence>
<dbReference type="InterPro" id="IPR036361">
    <property type="entry name" value="SAP_dom_sf"/>
</dbReference>
<sequence>MESDRFTVVQLKETSRRLGLPTKGSKAELLKRLADRDPAGAWKNVARKLQEDEASRLEEEMADETQQEEREDVNRRGPTTIFCV</sequence>
<dbReference type="SMART" id="SM00513">
    <property type="entry name" value="SAP"/>
    <property type="match status" value="1"/>
</dbReference>
<accession>A0A151I7F0</accession>
<proteinExistence type="predicted"/>
<gene>
    <name evidence="3" type="ORF">ALC62_15342</name>
</gene>
<keyword evidence="4" id="KW-1185">Reference proteome</keyword>
<dbReference type="Gene3D" id="1.10.720.30">
    <property type="entry name" value="SAP domain"/>
    <property type="match status" value="1"/>
</dbReference>
<dbReference type="EMBL" id="KQ978418">
    <property type="protein sequence ID" value="KYM94051.1"/>
    <property type="molecule type" value="Genomic_DNA"/>
</dbReference>
<feature type="compositionally biased region" description="Acidic residues" evidence="1">
    <location>
        <begin position="60"/>
        <end position="71"/>
    </location>
</feature>
<name>A0A151I7F0_9HYME</name>
<reference evidence="3 4" key="1">
    <citation type="submission" date="2016-03" db="EMBL/GenBank/DDBJ databases">
        <title>Cyphomyrmex costatus WGS genome.</title>
        <authorList>
            <person name="Nygaard S."/>
            <person name="Hu H."/>
            <person name="Boomsma J."/>
            <person name="Zhang G."/>
        </authorList>
    </citation>
    <scope>NUCLEOTIDE SEQUENCE [LARGE SCALE GENOMIC DNA]</scope>
    <source>
        <strain evidence="3">MS0001</strain>
        <tissue evidence="3">Whole body</tissue>
    </source>
</reference>
<dbReference type="Proteomes" id="UP000078542">
    <property type="component" value="Unassembled WGS sequence"/>
</dbReference>
<evidence type="ECO:0000313" key="4">
    <source>
        <dbReference type="Proteomes" id="UP000078542"/>
    </source>
</evidence>
<protein>
    <recommendedName>
        <fullName evidence="2">SAP domain-containing protein</fullName>
    </recommendedName>
</protein>
<dbReference type="AlphaFoldDB" id="A0A151I7F0"/>
<feature type="region of interest" description="Disordered" evidence="1">
    <location>
        <begin position="52"/>
        <end position="84"/>
    </location>
</feature>